<protein>
    <submittedName>
        <fullName evidence="1">Type VI secretion system tube protein Hcp</fullName>
    </submittedName>
</protein>
<name>A0AA50HNN8_9GAMM</name>
<dbReference type="AlphaFoldDB" id="A0AA50HNN8"/>
<dbReference type="Pfam" id="PF05638">
    <property type="entry name" value="T6SS_HCP"/>
    <property type="match status" value="1"/>
</dbReference>
<dbReference type="Gene3D" id="2.30.110.20">
    <property type="entry name" value="Hcp1-like"/>
    <property type="match status" value="1"/>
</dbReference>
<evidence type="ECO:0000313" key="2">
    <source>
        <dbReference type="Proteomes" id="UP001228139"/>
    </source>
</evidence>
<reference evidence="1 2" key="1">
    <citation type="submission" date="2023-07" db="EMBL/GenBank/DDBJ databases">
        <title>Pathogenic bacteria of pear tree diseases.</title>
        <authorList>
            <person name="Zhang Z."/>
            <person name="He L."/>
            <person name="Huang R."/>
        </authorList>
    </citation>
    <scope>NUCLEOTIDE SEQUENCE [LARGE SCALE GENOMIC DNA]</scope>
    <source>
        <strain evidence="1 2">DE2</strain>
    </source>
</reference>
<organism evidence="1 2">
    <name type="scientific">Erwinia pyri</name>
    <dbReference type="NCBI Taxonomy" id="3062598"/>
    <lineage>
        <taxon>Bacteria</taxon>
        <taxon>Pseudomonadati</taxon>
        <taxon>Pseudomonadota</taxon>
        <taxon>Gammaproteobacteria</taxon>
        <taxon>Enterobacterales</taxon>
        <taxon>Erwiniaceae</taxon>
        <taxon>Erwinia</taxon>
    </lineage>
</organism>
<evidence type="ECO:0000313" key="1">
    <source>
        <dbReference type="EMBL" id="WLS80346.1"/>
    </source>
</evidence>
<proteinExistence type="predicted"/>
<sequence>MKNVDNSSSHLYKALSSGQALKKAVFKFYRINYNGQVVTGS</sequence>
<dbReference type="InterPro" id="IPR008514">
    <property type="entry name" value="T6SS_Hcp"/>
</dbReference>
<dbReference type="InterPro" id="IPR036624">
    <property type="entry name" value="Hcp1-lik_sf"/>
</dbReference>
<dbReference type="SUPFAM" id="SSF141452">
    <property type="entry name" value="Hcp1-like"/>
    <property type="match status" value="1"/>
</dbReference>
<dbReference type="Proteomes" id="UP001228139">
    <property type="component" value="Chromosome"/>
</dbReference>
<gene>
    <name evidence="1" type="ORF">Q3V30_07645</name>
</gene>
<accession>A0AA50HNN8</accession>
<dbReference type="EMBL" id="CP132353">
    <property type="protein sequence ID" value="WLS80346.1"/>
    <property type="molecule type" value="Genomic_DNA"/>
</dbReference>
<keyword evidence="2" id="KW-1185">Reference proteome</keyword>
<dbReference type="KEGG" id="epi:Q3V30_07645"/>